<feature type="compositionally biased region" description="Low complexity" evidence="1">
    <location>
        <begin position="36"/>
        <end position="46"/>
    </location>
</feature>
<keyword evidence="3" id="KW-1185">Reference proteome</keyword>
<dbReference type="OrthoDB" id="249020at2759"/>
<dbReference type="GeneID" id="94287498"/>
<feature type="region of interest" description="Disordered" evidence="1">
    <location>
        <begin position="292"/>
        <end position="316"/>
    </location>
</feature>
<evidence type="ECO:0000256" key="1">
    <source>
        <dbReference type="SAM" id="MobiDB-lite"/>
    </source>
</evidence>
<dbReference type="RefSeq" id="XP_067753578.1">
    <property type="nucleotide sequence ID" value="XM_067897421.1"/>
</dbReference>
<feature type="compositionally biased region" description="Basic and acidic residues" evidence="1">
    <location>
        <begin position="1"/>
        <end position="26"/>
    </location>
</feature>
<protein>
    <recommendedName>
        <fullName evidence="4">Sfi1 spindle body domain-containing protein</fullName>
    </recommendedName>
</protein>
<evidence type="ECO:0000313" key="2">
    <source>
        <dbReference type="EMBL" id="KAG5492794.1"/>
    </source>
</evidence>
<accession>A0A836HHJ3</accession>
<feature type="region of interest" description="Disordered" evidence="1">
    <location>
        <begin position="559"/>
        <end position="592"/>
    </location>
</feature>
<proteinExistence type="predicted"/>
<comment type="caution">
    <text evidence="2">The sequence shown here is derived from an EMBL/GenBank/DDBJ whole genome shotgun (WGS) entry which is preliminary data.</text>
</comment>
<sequence>MRRGAEHIRNFYDDDDRDAARVQPEKRRWRPPSPLPFSALSSTPLPESEAQPHSFVSGSLACTVYEQPAGRGEPSPSSSSSARSSVSIEQVIRCEGTTFSPRFTPERAQSPFDGDERLSLRELRESVDEAVRDVRRLDALTRKAVWHALTQHPCARDREHRRGATTACVSKVSPGTQRGGSASPGVHQGFTGHLESTTLVHMKPFLPPDRHPLTPALQDTPDHLLRNLSGALFAAHRAGLFEKHQAWMQRRFPPNTKEDAPGAALVSSSSASTRRKALQRISTLTTSVSAASRIGRSAGPSGEGRAGGPMPGLVDSGERRVDSSVSLIILRVAKIRAIATVFLRQLRLEVYTGRVLREGVDLRYSYYIQRRLLRRWCNVAAMQRRWRISLLSSVVFHWQRVVCKRETLRGVLSRWRGLLQQRSRAFAACRKAQRQRFFQHWMRVFTRRRERSALYEAATEFTASWQQRRKGPRLLGGHVDEGVLFALLEGRPHSLGSGTALVTAVGPRLLLRRLFLVWRQRTELRLMAHLAEWHCTQQMRATVVRRVCSCAHRVALKHHRGRPKRQQQCSVSAAPSANGDSGGGEERSRAPHRVHVGVHQKGLLKYKITAAQCIAGAAQLRKCFNQWRIRFQARRADRFHLQCVYVHAVCQWLQALGAHRAQRHRKQLVFSRWVAATEHRRTAASASQFYMYELLRHAHQLWRRRLTVRLAHRARLLRGCFQRWRDEALRKHAKRALQCTRQRYLLRQWHQRAQMRMQVRTNLYVADTISETALMLGCFRQWCFRAAERRRTHLAWDVLVELRRERLGRWCFNRWRRRTFGPELPLSKRPTKDRPPFTISLLV</sequence>
<reference evidence="2 3" key="1">
    <citation type="submission" date="2021-02" db="EMBL/GenBank/DDBJ databases">
        <title>Porcisia hertigi Genome sequencing and assembly.</title>
        <authorList>
            <person name="Almutairi H."/>
            <person name="Gatherer D."/>
        </authorList>
    </citation>
    <scope>NUCLEOTIDE SEQUENCE [LARGE SCALE GENOMIC DNA]</scope>
    <source>
        <strain evidence="2 3">C119</strain>
    </source>
</reference>
<dbReference type="AlphaFoldDB" id="A0A836HHJ3"/>
<evidence type="ECO:0000313" key="3">
    <source>
        <dbReference type="Proteomes" id="UP000674318"/>
    </source>
</evidence>
<feature type="region of interest" description="Disordered" evidence="1">
    <location>
        <begin position="1"/>
        <end position="54"/>
    </location>
</feature>
<feature type="compositionally biased region" description="Polar residues" evidence="1">
    <location>
        <begin position="566"/>
        <end position="579"/>
    </location>
</feature>
<feature type="compositionally biased region" description="Low complexity" evidence="1">
    <location>
        <begin position="75"/>
        <end position="87"/>
    </location>
</feature>
<name>A0A836HHJ3_9TRYP</name>
<gene>
    <name evidence="2" type="ORF">JKF63_01374</name>
</gene>
<feature type="region of interest" description="Disordered" evidence="1">
    <location>
        <begin position="66"/>
        <end position="87"/>
    </location>
</feature>
<dbReference type="EMBL" id="JAFJZO010000035">
    <property type="protein sequence ID" value="KAG5492794.1"/>
    <property type="molecule type" value="Genomic_DNA"/>
</dbReference>
<feature type="region of interest" description="Disordered" evidence="1">
    <location>
        <begin position="170"/>
        <end position="191"/>
    </location>
</feature>
<evidence type="ECO:0008006" key="4">
    <source>
        <dbReference type="Google" id="ProtNLM"/>
    </source>
</evidence>
<feature type="compositionally biased region" description="Gly residues" evidence="1">
    <location>
        <begin position="301"/>
        <end position="310"/>
    </location>
</feature>
<dbReference type="Proteomes" id="UP000674318">
    <property type="component" value="Chromosome 35"/>
</dbReference>
<organism evidence="2 3">
    <name type="scientific">Porcisia hertigi</name>
    <dbReference type="NCBI Taxonomy" id="2761500"/>
    <lineage>
        <taxon>Eukaryota</taxon>
        <taxon>Discoba</taxon>
        <taxon>Euglenozoa</taxon>
        <taxon>Kinetoplastea</taxon>
        <taxon>Metakinetoplastina</taxon>
        <taxon>Trypanosomatida</taxon>
        <taxon>Trypanosomatidae</taxon>
        <taxon>Leishmaniinae</taxon>
        <taxon>Porcisia</taxon>
    </lineage>
</organism>
<dbReference type="KEGG" id="phet:94287498"/>